<dbReference type="SUPFAM" id="SSF50677">
    <property type="entry name" value="ValRS/IleRS/LeuRS editing domain"/>
    <property type="match status" value="1"/>
</dbReference>
<organism evidence="14 15">
    <name type="scientific">Vulgatibacter incomptus</name>
    <dbReference type="NCBI Taxonomy" id="1391653"/>
    <lineage>
        <taxon>Bacteria</taxon>
        <taxon>Pseudomonadati</taxon>
        <taxon>Myxococcota</taxon>
        <taxon>Myxococcia</taxon>
        <taxon>Myxococcales</taxon>
        <taxon>Cystobacterineae</taxon>
        <taxon>Vulgatibacteraceae</taxon>
        <taxon>Vulgatibacter</taxon>
    </lineage>
</organism>
<dbReference type="GO" id="GO:0005829">
    <property type="term" value="C:cytosol"/>
    <property type="evidence" value="ECO:0007669"/>
    <property type="project" value="TreeGrafter"/>
</dbReference>
<dbReference type="GO" id="GO:0006428">
    <property type="term" value="P:isoleucyl-tRNA aminoacylation"/>
    <property type="evidence" value="ECO:0007669"/>
    <property type="project" value="UniProtKB-UniRule"/>
</dbReference>
<keyword evidence="7 10" id="KW-0030">Aminoacyl-tRNA synthetase</keyword>
<evidence type="ECO:0000256" key="5">
    <source>
        <dbReference type="ARBA" id="ARBA00022840"/>
    </source>
</evidence>
<dbReference type="Pfam" id="PF06827">
    <property type="entry name" value="zf-FPG_IleRS"/>
    <property type="match status" value="1"/>
</dbReference>
<dbReference type="InterPro" id="IPR009080">
    <property type="entry name" value="tRNAsynth_Ia_anticodon-bd"/>
</dbReference>
<dbReference type="HAMAP" id="MF_02002">
    <property type="entry name" value="Ile_tRNA_synth_type1"/>
    <property type="match status" value="1"/>
</dbReference>
<evidence type="ECO:0000256" key="4">
    <source>
        <dbReference type="ARBA" id="ARBA00022741"/>
    </source>
</evidence>
<comment type="function">
    <text evidence="8 10">Catalyzes the attachment of isoleucine to tRNA(Ile). As IleRS can inadvertently accommodate and process structurally similar amino acids such as valine, to avoid such errors it has two additional distinct tRNA(Ile)-dependent editing activities. One activity is designated as 'pretransfer' editing and involves the hydrolysis of activated Val-AMP. The other activity is designated 'posttransfer' editing and involves deacylation of mischarged Val-tRNA(Ile).</text>
</comment>
<keyword evidence="10" id="KW-0862">Zinc</keyword>
<feature type="domain" description="Zinc finger FPG/IleRS-type" evidence="12">
    <location>
        <begin position="905"/>
        <end position="932"/>
    </location>
</feature>
<dbReference type="NCBIfam" id="TIGR00392">
    <property type="entry name" value="ileS"/>
    <property type="match status" value="1"/>
</dbReference>
<keyword evidence="6 10" id="KW-0648">Protein biosynthesis</keyword>
<dbReference type="InterPro" id="IPR009008">
    <property type="entry name" value="Val/Leu/Ile-tRNA-synth_edit"/>
</dbReference>
<reference evidence="14 15" key="1">
    <citation type="submission" date="2015-08" db="EMBL/GenBank/DDBJ databases">
        <authorList>
            <person name="Babu N.S."/>
            <person name="Beckwith C.J."/>
            <person name="Beseler K.G."/>
            <person name="Brison A."/>
            <person name="Carone J.V."/>
            <person name="Caskin T.P."/>
            <person name="Diamond M."/>
            <person name="Durham M.E."/>
            <person name="Foxe J.M."/>
            <person name="Go M."/>
            <person name="Henderson B.A."/>
            <person name="Jones I.B."/>
            <person name="McGettigan J.A."/>
            <person name="Micheletti S.J."/>
            <person name="Nasrallah M.E."/>
            <person name="Ortiz D."/>
            <person name="Piller C.R."/>
            <person name="Privatt S.R."/>
            <person name="Schneider S.L."/>
            <person name="Sharp S."/>
            <person name="Smith T.C."/>
            <person name="Stanton J.D."/>
            <person name="Ullery H.E."/>
            <person name="Wilson R.J."/>
            <person name="Serrano M.G."/>
            <person name="Buck G."/>
            <person name="Lee V."/>
            <person name="Wang Y."/>
            <person name="Carvalho R."/>
            <person name="Voegtly L."/>
            <person name="Shi R."/>
            <person name="Duckworth R."/>
            <person name="Johnson A."/>
            <person name="Loviza R."/>
            <person name="Walstead R."/>
            <person name="Shah Z."/>
            <person name="Kiflezghi M."/>
            <person name="Wade K."/>
            <person name="Ball S.L."/>
            <person name="Bradley K.W."/>
            <person name="Asai D.J."/>
            <person name="Bowman C.A."/>
            <person name="Russell D.A."/>
            <person name="Pope W.H."/>
            <person name="Jacobs-Sera D."/>
            <person name="Hendrix R.W."/>
            <person name="Hatfull G.F."/>
        </authorList>
    </citation>
    <scope>NUCLEOTIDE SEQUENCE [LARGE SCALE GENOMIC DNA]</scope>
    <source>
        <strain evidence="14 15">DSM 27710</strain>
    </source>
</reference>
<comment type="similarity">
    <text evidence="1 10">Belongs to the class-I aminoacyl-tRNA synthetase family. IleS type 1 subfamily.</text>
</comment>
<dbReference type="InterPro" id="IPR050081">
    <property type="entry name" value="Ile-tRNA_ligase"/>
</dbReference>
<evidence type="ECO:0000259" key="13">
    <source>
        <dbReference type="Pfam" id="PF08264"/>
    </source>
</evidence>
<feature type="binding site" evidence="10">
    <location>
        <position position="908"/>
    </location>
    <ligand>
        <name>Zn(2+)</name>
        <dbReference type="ChEBI" id="CHEBI:29105"/>
    </ligand>
</feature>
<dbReference type="FunFam" id="3.40.50.620:FF:000042">
    <property type="entry name" value="Isoleucine--tRNA ligase"/>
    <property type="match status" value="1"/>
</dbReference>
<dbReference type="GO" id="GO:0005524">
    <property type="term" value="F:ATP binding"/>
    <property type="evidence" value="ECO:0007669"/>
    <property type="project" value="UniProtKB-UniRule"/>
</dbReference>
<feature type="domain" description="Aminoacyl-tRNA synthetase class Ia" evidence="11">
    <location>
        <begin position="31"/>
        <end position="654"/>
    </location>
</feature>
<dbReference type="SUPFAM" id="SSF52374">
    <property type="entry name" value="Nucleotidylyl transferase"/>
    <property type="match status" value="1"/>
</dbReference>
<evidence type="ECO:0000256" key="10">
    <source>
        <dbReference type="HAMAP-Rule" id="MF_02002"/>
    </source>
</evidence>
<dbReference type="Pfam" id="PF08264">
    <property type="entry name" value="Anticodon_1"/>
    <property type="match status" value="1"/>
</dbReference>
<evidence type="ECO:0000256" key="6">
    <source>
        <dbReference type="ARBA" id="ARBA00022917"/>
    </source>
</evidence>
<evidence type="ECO:0000256" key="2">
    <source>
        <dbReference type="ARBA" id="ARBA00022490"/>
    </source>
</evidence>
<dbReference type="InterPro" id="IPR010663">
    <property type="entry name" value="Znf_FPG/IleRS"/>
</dbReference>
<name>A0A0K1PH41_9BACT</name>
<feature type="short sequence motif" description="'KMSKS' region" evidence="10">
    <location>
        <begin position="617"/>
        <end position="621"/>
    </location>
</feature>
<feature type="binding site" evidence="10">
    <location>
        <position position="931"/>
    </location>
    <ligand>
        <name>Zn(2+)</name>
        <dbReference type="ChEBI" id="CHEBI:29105"/>
    </ligand>
</feature>
<keyword evidence="15" id="KW-1185">Reference proteome</keyword>
<dbReference type="InterPro" id="IPR023585">
    <property type="entry name" value="Ile-tRNA-ligase_type1"/>
</dbReference>
<dbReference type="PANTHER" id="PTHR42765:SF1">
    <property type="entry name" value="ISOLEUCINE--TRNA LIGASE, MITOCHONDRIAL"/>
    <property type="match status" value="1"/>
</dbReference>
<proteinExistence type="inferred from homology"/>
<dbReference type="OrthoDB" id="9810365at2"/>
<dbReference type="RefSeq" id="WP_050726943.1">
    <property type="nucleotide sequence ID" value="NZ_CP012332.1"/>
</dbReference>
<dbReference type="InterPro" id="IPR014729">
    <property type="entry name" value="Rossmann-like_a/b/a_fold"/>
</dbReference>
<keyword evidence="2 10" id="KW-0963">Cytoplasm</keyword>
<evidence type="ECO:0000256" key="9">
    <source>
        <dbReference type="ARBA" id="ARBA00048359"/>
    </source>
</evidence>
<gene>
    <name evidence="10" type="primary">ileS</name>
    <name evidence="14" type="ORF">AKJ08_3214</name>
</gene>
<evidence type="ECO:0000256" key="1">
    <source>
        <dbReference type="ARBA" id="ARBA00006887"/>
    </source>
</evidence>
<dbReference type="KEGG" id="vin:AKJ08_3214"/>
<feature type="domain" description="Methionyl/Valyl/Leucyl/Isoleucyl-tRNA synthetase anticodon-binding" evidence="13">
    <location>
        <begin position="700"/>
        <end position="852"/>
    </location>
</feature>
<evidence type="ECO:0000259" key="12">
    <source>
        <dbReference type="Pfam" id="PF06827"/>
    </source>
</evidence>
<protein>
    <recommendedName>
        <fullName evidence="10">Isoleucine--tRNA ligase</fullName>
        <ecNumber evidence="10">6.1.1.5</ecNumber>
    </recommendedName>
    <alternativeName>
        <fullName evidence="10">Isoleucyl-tRNA synthetase</fullName>
        <shortName evidence="10">IleRS</shortName>
    </alternativeName>
</protein>
<dbReference type="STRING" id="1391653.AKJ08_3214"/>
<dbReference type="Gene3D" id="1.10.730.20">
    <property type="match status" value="1"/>
</dbReference>
<comment type="subunit">
    <text evidence="10">Monomer.</text>
</comment>
<evidence type="ECO:0000259" key="11">
    <source>
        <dbReference type="Pfam" id="PF00133"/>
    </source>
</evidence>
<dbReference type="InterPro" id="IPR002301">
    <property type="entry name" value="Ile-tRNA-ligase"/>
</dbReference>
<dbReference type="GO" id="GO:0008270">
    <property type="term" value="F:zinc ion binding"/>
    <property type="evidence" value="ECO:0007669"/>
    <property type="project" value="UniProtKB-UniRule"/>
</dbReference>
<evidence type="ECO:0000313" key="14">
    <source>
        <dbReference type="EMBL" id="AKU92827.1"/>
    </source>
</evidence>
<dbReference type="EMBL" id="CP012332">
    <property type="protein sequence ID" value="AKU92827.1"/>
    <property type="molecule type" value="Genomic_DNA"/>
</dbReference>
<dbReference type="PATRIC" id="fig|1391653.3.peg.3359"/>
<feature type="binding site" evidence="10">
    <location>
        <position position="911"/>
    </location>
    <ligand>
        <name>Zn(2+)</name>
        <dbReference type="ChEBI" id="CHEBI:29105"/>
    </ligand>
</feature>
<feature type="short sequence motif" description="'HIGH' region" evidence="10">
    <location>
        <begin position="63"/>
        <end position="73"/>
    </location>
</feature>
<dbReference type="CDD" id="cd00818">
    <property type="entry name" value="IleRS_core"/>
    <property type="match status" value="1"/>
</dbReference>
<dbReference type="Proteomes" id="UP000055590">
    <property type="component" value="Chromosome"/>
</dbReference>
<comment type="subcellular location">
    <subcellularLocation>
        <location evidence="10">Cytoplasm</location>
    </subcellularLocation>
</comment>
<dbReference type="GO" id="GO:0002161">
    <property type="term" value="F:aminoacyl-tRNA deacylase activity"/>
    <property type="evidence" value="ECO:0007669"/>
    <property type="project" value="InterPro"/>
</dbReference>
<dbReference type="InterPro" id="IPR033708">
    <property type="entry name" value="Anticodon_Ile_BEm"/>
</dbReference>
<dbReference type="CDD" id="cd07960">
    <property type="entry name" value="Anticodon_Ia_Ile_BEm"/>
    <property type="match status" value="1"/>
</dbReference>
<dbReference type="GO" id="GO:0000049">
    <property type="term" value="F:tRNA binding"/>
    <property type="evidence" value="ECO:0007669"/>
    <property type="project" value="InterPro"/>
</dbReference>
<keyword evidence="10" id="KW-0479">Metal-binding</keyword>
<accession>A0A0K1PH41</accession>
<keyword evidence="4 10" id="KW-0547">Nucleotide-binding</keyword>
<dbReference type="PRINTS" id="PR00984">
    <property type="entry name" value="TRNASYNTHILE"/>
</dbReference>
<sequence length="937" mass="104438">MADAPDYKQTVNLPVTDFPMKANLPVREPAILQRWTDEAIYERLIEENAAAGGEPFVFHDGPPYANNHIHQGHMLNKILKDMVVKFRSMEGRVVRFVPGWDCHGLPIELQVDKKLGAKKREMSRSQIRDACRAYAQEWIDVQREEFKRLGVFADWDHPYLSMSFDFEAATVRQLARFAERGSLYRGKKPVYWCINDRTALAEAEVEYAEHTSPSIYVAFDVVAGLDERFAAAAGRRGRVAIWTTTPWTLPANLAVAVHPDFTYVLYRLGDELVLVAKDLLVSFLAAVAPGELKDGELADPTRVVGSAEGKDLEGIRYRHPFLSRESPVILGEHVTLEQGTGLVHTAPGHGQEDYQVGLRYGLEVLNPVDDAGFLTDAAGAALAGQRIWDANPAIVQMLRDSGHLLAASSVQHSYPHCWRCMNPVVFRATDQWFISMETNQLRAKALAEVDRVRWIPKWGRERIHGMLENRPDWCVSRQRTWGTPIPVLYCESCDAALVEPAVMERAAAFIEEEGGNAWYERPASDFVAPGHTCGCGSTVFRKETDILDVWFDSGTSWAAVLEGREQLGVPADLYLEGSDQHRGWFHSSLLCSVGVRDEAPYKAVLTHGFLVDAQGRKISKKLGNYVDPAKLIARYGAELMRLWVASEDYRGDLHTSEALFQQLGDGYFRIRNTLRYCLGNIVDFDPAADAVALADLEGLDAWAMSRLSTFTEKARKAYDDYEFHLVCKAALDFCAELSSLYLDVRKDLLYCNGKGSPERRATQTLLHAVVRDLCRILAPVLSFTAEEAWGFLPGDRADSVFLAGLPEAKVARDPALDLRFERLLAIRSAASRQLELARRDKKIGKSLDARVVLGASGELLDFLRREKDELLAFLIVSQLEVIEGGEGAAAEEVPGLTVAVEPARGEKCVRCWTFSEDLGTDPRHPQLCPRCTAAVGG</sequence>
<dbReference type="InterPro" id="IPR013155">
    <property type="entry name" value="M/V/L/I-tRNA-synth_anticd-bd"/>
</dbReference>
<keyword evidence="3 10" id="KW-0436">Ligase</keyword>
<evidence type="ECO:0000313" key="15">
    <source>
        <dbReference type="Proteomes" id="UP000055590"/>
    </source>
</evidence>
<evidence type="ECO:0000256" key="3">
    <source>
        <dbReference type="ARBA" id="ARBA00022598"/>
    </source>
</evidence>
<keyword evidence="5 10" id="KW-0067">ATP-binding</keyword>
<feature type="binding site" evidence="10">
    <location>
        <position position="620"/>
    </location>
    <ligand>
        <name>ATP</name>
        <dbReference type="ChEBI" id="CHEBI:30616"/>
    </ligand>
</feature>
<dbReference type="AlphaFoldDB" id="A0A0K1PH41"/>
<dbReference type="GO" id="GO:0004822">
    <property type="term" value="F:isoleucine-tRNA ligase activity"/>
    <property type="evidence" value="ECO:0007669"/>
    <property type="project" value="UniProtKB-UniRule"/>
</dbReference>
<dbReference type="Gene3D" id="3.40.50.620">
    <property type="entry name" value="HUPs"/>
    <property type="match status" value="2"/>
</dbReference>
<comment type="domain">
    <text evidence="10">IleRS has two distinct active sites: one for aminoacylation and one for editing. The misactivated valine is translocated from the active site to the editing site, which sterically excludes the correctly activated isoleucine. The single editing site contains two valyl binding pockets, one specific for each substrate (Val-AMP or Val-tRNA(Ile)).</text>
</comment>
<feature type="binding site" evidence="10">
    <location>
        <position position="928"/>
    </location>
    <ligand>
        <name>Zn(2+)</name>
        <dbReference type="ChEBI" id="CHEBI:29105"/>
    </ligand>
</feature>
<comment type="catalytic activity">
    <reaction evidence="9 10">
        <text>tRNA(Ile) + L-isoleucine + ATP = L-isoleucyl-tRNA(Ile) + AMP + diphosphate</text>
        <dbReference type="Rhea" id="RHEA:11060"/>
        <dbReference type="Rhea" id="RHEA-COMP:9666"/>
        <dbReference type="Rhea" id="RHEA-COMP:9695"/>
        <dbReference type="ChEBI" id="CHEBI:30616"/>
        <dbReference type="ChEBI" id="CHEBI:33019"/>
        <dbReference type="ChEBI" id="CHEBI:58045"/>
        <dbReference type="ChEBI" id="CHEBI:78442"/>
        <dbReference type="ChEBI" id="CHEBI:78528"/>
        <dbReference type="ChEBI" id="CHEBI:456215"/>
        <dbReference type="EC" id="6.1.1.5"/>
    </reaction>
</comment>
<feature type="binding site" evidence="10">
    <location>
        <position position="576"/>
    </location>
    <ligand>
        <name>L-isoleucyl-5'-AMP</name>
        <dbReference type="ChEBI" id="CHEBI:178002"/>
    </ligand>
</feature>
<evidence type="ECO:0000256" key="7">
    <source>
        <dbReference type="ARBA" id="ARBA00023146"/>
    </source>
</evidence>
<dbReference type="Pfam" id="PF00133">
    <property type="entry name" value="tRNA-synt_1"/>
    <property type="match status" value="1"/>
</dbReference>
<dbReference type="InterPro" id="IPR002300">
    <property type="entry name" value="aa-tRNA-synth_Ia"/>
</dbReference>
<dbReference type="PANTHER" id="PTHR42765">
    <property type="entry name" value="SOLEUCYL-TRNA SYNTHETASE"/>
    <property type="match status" value="1"/>
</dbReference>
<dbReference type="Gene3D" id="3.90.740.10">
    <property type="entry name" value="Valyl/Leucyl/Isoleucyl-tRNA synthetase, editing domain"/>
    <property type="match status" value="1"/>
</dbReference>
<comment type="cofactor">
    <cofactor evidence="10">
        <name>Zn(2+)</name>
        <dbReference type="ChEBI" id="CHEBI:29105"/>
    </cofactor>
    <text evidence="10">Binds 1 zinc ion per subunit.</text>
</comment>
<evidence type="ECO:0000256" key="8">
    <source>
        <dbReference type="ARBA" id="ARBA00025217"/>
    </source>
</evidence>
<dbReference type="Gene3D" id="1.10.10.830">
    <property type="entry name" value="Ile-tRNA synthetase CP2 domain-like"/>
    <property type="match status" value="1"/>
</dbReference>
<dbReference type="EC" id="6.1.1.5" evidence="10"/>
<dbReference type="SUPFAM" id="SSF47323">
    <property type="entry name" value="Anticodon-binding domain of a subclass of class I aminoacyl-tRNA synthetases"/>
    <property type="match status" value="1"/>
</dbReference>